<dbReference type="PANTHER" id="PTHR42988:SF2">
    <property type="entry name" value="CYCLIC NUCLEOTIDE PHOSPHODIESTERASE CBUA0032-RELATED"/>
    <property type="match status" value="1"/>
</dbReference>
<comment type="caution">
    <text evidence="6">The sequence shown here is derived from an EMBL/GenBank/DDBJ whole genome shotgun (WGS) entry which is preliminary data.</text>
</comment>
<dbReference type="Pfam" id="PF00149">
    <property type="entry name" value="Metallophos"/>
    <property type="match status" value="1"/>
</dbReference>
<reference evidence="7" key="1">
    <citation type="journal article" date="2019" name="Int. J. Syst. Evol. Microbiol.">
        <title>The Global Catalogue of Microorganisms (GCM) 10K type strain sequencing project: providing services to taxonomists for standard genome sequencing and annotation.</title>
        <authorList>
            <consortium name="The Broad Institute Genomics Platform"/>
            <consortium name="The Broad Institute Genome Sequencing Center for Infectious Disease"/>
            <person name="Wu L."/>
            <person name="Ma J."/>
        </authorList>
    </citation>
    <scope>NUCLEOTIDE SEQUENCE [LARGE SCALE GENOMIC DNA]</scope>
    <source>
        <strain evidence="7">CGMCC 1.10759</strain>
    </source>
</reference>
<evidence type="ECO:0000259" key="5">
    <source>
        <dbReference type="Pfam" id="PF00149"/>
    </source>
</evidence>
<comment type="similarity">
    <text evidence="4">Belongs to the cyclic nucleotide phosphodiesterase class-III family.</text>
</comment>
<dbReference type="SUPFAM" id="SSF56300">
    <property type="entry name" value="Metallo-dependent phosphatases"/>
    <property type="match status" value="1"/>
</dbReference>
<accession>A0ABV8SQ54</accession>
<name>A0ABV8SQ54_9GAMM</name>
<evidence type="ECO:0000256" key="4">
    <source>
        <dbReference type="ARBA" id="ARBA00025742"/>
    </source>
</evidence>
<protein>
    <submittedName>
        <fullName evidence="6">Metallophosphoesterase</fullName>
    </submittedName>
</protein>
<keyword evidence="2" id="KW-0378">Hydrolase</keyword>
<dbReference type="Proteomes" id="UP001595904">
    <property type="component" value="Unassembled WGS sequence"/>
</dbReference>
<dbReference type="InterPro" id="IPR004843">
    <property type="entry name" value="Calcineurin-like_PHP"/>
</dbReference>
<organism evidence="6 7">
    <name type="scientific">Steroidobacter flavus</name>
    <dbReference type="NCBI Taxonomy" id="1842136"/>
    <lineage>
        <taxon>Bacteria</taxon>
        <taxon>Pseudomonadati</taxon>
        <taxon>Pseudomonadota</taxon>
        <taxon>Gammaproteobacteria</taxon>
        <taxon>Steroidobacterales</taxon>
        <taxon>Steroidobacteraceae</taxon>
        <taxon>Steroidobacter</taxon>
    </lineage>
</organism>
<evidence type="ECO:0000256" key="3">
    <source>
        <dbReference type="ARBA" id="ARBA00023004"/>
    </source>
</evidence>
<gene>
    <name evidence="6" type="ORF">ACFPN2_07820</name>
</gene>
<keyword evidence="1" id="KW-0479">Metal-binding</keyword>
<evidence type="ECO:0000313" key="6">
    <source>
        <dbReference type="EMBL" id="MFC4308982.1"/>
    </source>
</evidence>
<evidence type="ECO:0000313" key="7">
    <source>
        <dbReference type="Proteomes" id="UP001595904"/>
    </source>
</evidence>
<keyword evidence="7" id="KW-1185">Reference proteome</keyword>
<evidence type="ECO:0000256" key="2">
    <source>
        <dbReference type="ARBA" id="ARBA00022801"/>
    </source>
</evidence>
<sequence length="273" mass="30200">MQSIRLIQFSDLHLFGEAGARLRGVACLPALQAAVADAQRRSHRADGVLLTGDLVQDDPEGYRWVRHVFGASRVPVLCLAGNHDIPDHMRAALRGGPFKVGGHTEFGRWLVVMLDSWVANDAGGRVGAEQLSYLREVLRTHRNHHVLVCLHHHPISIRSQWLDQVGLYDADELMTIVREHSNVRGVLWGHVHQSLDSFIHGVRFMATPATCAQFVPGSVDFAIDNRPPGYRVLELMPDGSIATEVCWLESYAHSNELGTGHPATARVASRQKA</sequence>
<proteinExistence type="inferred from homology"/>
<keyword evidence="3" id="KW-0408">Iron</keyword>
<dbReference type="RefSeq" id="WP_380596051.1">
    <property type="nucleotide sequence ID" value="NZ_JBHSDU010000003.1"/>
</dbReference>
<dbReference type="EMBL" id="JBHSDU010000003">
    <property type="protein sequence ID" value="MFC4308982.1"/>
    <property type="molecule type" value="Genomic_DNA"/>
</dbReference>
<dbReference type="PANTHER" id="PTHR42988">
    <property type="entry name" value="PHOSPHOHYDROLASE"/>
    <property type="match status" value="1"/>
</dbReference>
<evidence type="ECO:0000256" key="1">
    <source>
        <dbReference type="ARBA" id="ARBA00022723"/>
    </source>
</evidence>
<dbReference type="Gene3D" id="3.60.21.10">
    <property type="match status" value="1"/>
</dbReference>
<dbReference type="InterPro" id="IPR050884">
    <property type="entry name" value="CNP_phosphodiesterase-III"/>
</dbReference>
<dbReference type="InterPro" id="IPR029052">
    <property type="entry name" value="Metallo-depent_PP-like"/>
</dbReference>
<feature type="domain" description="Calcineurin-like phosphoesterase" evidence="5">
    <location>
        <begin position="4"/>
        <end position="193"/>
    </location>
</feature>